<evidence type="ECO:0000256" key="3">
    <source>
        <dbReference type="ARBA" id="ARBA00023004"/>
    </source>
</evidence>
<evidence type="ECO:0000256" key="4">
    <source>
        <dbReference type="PROSITE-ProRule" id="PRU00433"/>
    </source>
</evidence>
<reference evidence="7 8" key="1">
    <citation type="submission" date="2016-02" db="EMBL/GenBank/DDBJ databases">
        <title>Draft genome sequence of the strain BR 10247T Bradyrhizobium neotropicale isolated from nodules of Centrolobium paraense.</title>
        <authorList>
            <person name="Simoes-Araujo J.L."/>
            <person name="Barauna A.C."/>
            <person name="Silva K."/>
            <person name="Zilli J.E."/>
        </authorList>
    </citation>
    <scope>NUCLEOTIDE SEQUENCE [LARGE SCALE GENOMIC DNA]</scope>
    <source>
        <strain evidence="7 8">BR 10247</strain>
    </source>
</reference>
<dbReference type="GeneID" id="32587895"/>
<comment type="caution">
    <text evidence="7">The sequence shown here is derived from an EMBL/GenBank/DDBJ whole genome shotgun (WGS) entry which is preliminary data.</text>
</comment>
<keyword evidence="3 4" id="KW-0408">Iron</keyword>
<gene>
    <name evidence="7" type="ORF">AXW67_03595</name>
</gene>
<feature type="domain" description="Cytochrome c" evidence="6">
    <location>
        <begin position="343"/>
        <end position="537"/>
    </location>
</feature>
<keyword evidence="5" id="KW-0472">Membrane</keyword>
<dbReference type="GO" id="GO:0020037">
    <property type="term" value="F:heme binding"/>
    <property type="evidence" value="ECO:0007669"/>
    <property type="project" value="InterPro"/>
</dbReference>
<dbReference type="PROSITE" id="PS51007">
    <property type="entry name" value="CYTC"/>
    <property type="match status" value="1"/>
</dbReference>
<name>A0A176ZDI5_9BRAD</name>
<proteinExistence type="predicted"/>
<dbReference type="GO" id="GO:0004130">
    <property type="term" value="F:cytochrome-c peroxidase activity"/>
    <property type="evidence" value="ECO:0007669"/>
    <property type="project" value="TreeGrafter"/>
</dbReference>
<evidence type="ECO:0000256" key="1">
    <source>
        <dbReference type="ARBA" id="ARBA00022617"/>
    </source>
</evidence>
<dbReference type="Gene3D" id="1.10.760.10">
    <property type="entry name" value="Cytochrome c-like domain"/>
    <property type="match status" value="1"/>
</dbReference>
<protein>
    <recommendedName>
        <fullName evidence="6">Cytochrome c domain-containing protein</fullName>
    </recommendedName>
</protein>
<dbReference type="EMBL" id="LSEF01000033">
    <property type="protein sequence ID" value="OAF18608.1"/>
    <property type="molecule type" value="Genomic_DNA"/>
</dbReference>
<evidence type="ECO:0000313" key="7">
    <source>
        <dbReference type="EMBL" id="OAF18608.1"/>
    </source>
</evidence>
<dbReference type="RefSeq" id="WP_063677565.1">
    <property type="nucleotide sequence ID" value="NZ_LSEF01000033.1"/>
</dbReference>
<keyword evidence="5" id="KW-1133">Transmembrane helix</keyword>
<dbReference type="Pfam" id="PF21419">
    <property type="entry name" value="RoxA-like_Cyt-c"/>
    <property type="match status" value="1"/>
</dbReference>
<dbReference type="InterPro" id="IPR051395">
    <property type="entry name" value="Cytochrome_c_Peroxidase/MauG"/>
</dbReference>
<dbReference type="PANTHER" id="PTHR30600">
    <property type="entry name" value="CYTOCHROME C PEROXIDASE-RELATED"/>
    <property type="match status" value="1"/>
</dbReference>
<keyword evidence="8" id="KW-1185">Reference proteome</keyword>
<dbReference type="Proteomes" id="UP000077173">
    <property type="component" value="Unassembled WGS sequence"/>
</dbReference>
<dbReference type="InterPro" id="IPR009056">
    <property type="entry name" value="Cyt_c-like_dom"/>
</dbReference>
<accession>A0A176ZDI5</accession>
<keyword evidence="5" id="KW-0812">Transmembrane</keyword>
<dbReference type="GO" id="GO:0009055">
    <property type="term" value="F:electron transfer activity"/>
    <property type="evidence" value="ECO:0007669"/>
    <property type="project" value="InterPro"/>
</dbReference>
<evidence type="ECO:0000256" key="5">
    <source>
        <dbReference type="SAM" id="Phobius"/>
    </source>
</evidence>
<dbReference type="GO" id="GO:0046872">
    <property type="term" value="F:metal ion binding"/>
    <property type="evidence" value="ECO:0007669"/>
    <property type="project" value="UniProtKB-KW"/>
</dbReference>
<dbReference type="AlphaFoldDB" id="A0A176ZDI5"/>
<keyword evidence="2 4" id="KW-0479">Metal-binding</keyword>
<dbReference type="SUPFAM" id="SSF46626">
    <property type="entry name" value="Cytochrome c"/>
    <property type="match status" value="1"/>
</dbReference>
<keyword evidence="1 4" id="KW-0349">Heme</keyword>
<evidence type="ECO:0000256" key="2">
    <source>
        <dbReference type="ARBA" id="ARBA00022723"/>
    </source>
</evidence>
<organism evidence="7 8">
    <name type="scientific">Bradyrhizobium neotropicale</name>
    <dbReference type="NCBI Taxonomy" id="1497615"/>
    <lineage>
        <taxon>Bacteria</taxon>
        <taxon>Pseudomonadati</taxon>
        <taxon>Pseudomonadota</taxon>
        <taxon>Alphaproteobacteria</taxon>
        <taxon>Hyphomicrobiales</taxon>
        <taxon>Nitrobacteraceae</taxon>
        <taxon>Bradyrhizobium</taxon>
    </lineage>
</organism>
<sequence>MNYDPPTPVERVLARTRWIRFLVVLLLLLLAVYYLVFVRQYVVAYADDREHFKYGSIGSEPNNGIPILVFKALAVMYRDELGPTGYRRFGLLYETEQSELPVGMSRRIVTGIERVWLNCAVCHVGTYRINTADKPTLILGAPSNNLRLYDLLRFFLKVGADPKFNADNLIAAINGPEVGGHLNFIDRAIYRYIVFPRVQAAFLHLSQQFAFLGRQGDGGGNGRPAYHPYYDWGPGRVDTFNPYKAMQFNFPMDASHISLIELNGSSDFPSIWAQHPRDGMHLHWDGNNTSVDERNLSAALGAGVTPVSVDIDAIKRVRAWIWELPPPEIPTAAIDRSDRDYERRLNRGRELFAEYCAGCHGMKDQTGAYSYDTNRFPRLGQVESLKQIGTDSGRWRSYTQDFAAAQNTLYAGYPWRFSHFTKTAGYANQPLDGIWARSPYLHNGSVPTLRDLLDPARCTDPLKPVDCRPPKWSRGSDILDLKKVGYRSDGYGAAPERLFLYDTSMPGNSNSGHDGEAYGTALGREDKDALVEYMKTL</sequence>
<evidence type="ECO:0000259" key="6">
    <source>
        <dbReference type="PROSITE" id="PS51007"/>
    </source>
</evidence>
<feature type="transmembrane region" description="Helical" evidence="5">
    <location>
        <begin position="21"/>
        <end position="42"/>
    </location>
</feature>
<dbReference type="PANTHER" id="PTHR30600:SF9">
    <property type="entry name" value="BLR7738 PROTEIN"/>
    <property type="match status" value="1"/>
</dbReference>
<dbReference type="InterPro" id="IPR036909">
    <property type="entry name" value="Cyt_c-like_dom_sf"/>
</dbReference>
<evidence type="ECO:0000313" key="8">
    <source>
        <dbReference type="Proteomes" id="UP000077173"/>
    </source>
</evidence>